<dbReference type="VEuPathDB" id="FungiDB:UREG_00683"/>
<dbReference type="Proteomes" id="UP000002058">
    <property type="component" value="Unassembled WGS sequence"/>
</dbReference>
<dbReference type="AlphaFoldDB" id="C4JDC3"/>
<dbReference type="HOGENOM" id="CLU_736076_0_0_1"/>
<protein>
    <submittedName>
        <fullName evidence="2">Uncharacterized protein</fullName>
    </submittedName>
</protein>
<sequence length="376" mass="42021">MSSLQKMLFALRSNQATRDPPPHPILAEPENHVGTRPMQVETVGGTLVGRQHDLKVAIQEDHDNLEVMEGGTWSQLANAHRDLSPGPTSPSGHAIGRKKWTNPQVIADLDILFGDDEDTIHAIQNIQQQPILPPRLCGRQVVEKKERMCAWEAYLEDIEVQTGFLRKCHPGLLGPKQRTQDNLTKPYQHFVLQPKTTSTCQLSSRHTDRYGTKYAVPSTGGPSSEIFHLAPKDANARLGPAKKMIRDAEEEISTKKKQKLLPLLNRVWSPRPGFFFPPFGVIAGVSRTNPVVIPGPHRHTVSLRNRAWCHGATLRLVLLFTAPAKGSCPTPRGHPRHSGQQHSIGLPKRWIRHTPQAHELVEFRQREPTKHHADGG</sequence>
<evidence type="ECO:0000313" key="2">
    <source>
        <dbReference type="EMBL" id="EEP75836.1"/>
    </source>
</evidence>
<feature type="region of interest" description="Disordered" evidence="1">
    <location>
        <begin position="80"/>
        <end position="99"/>
    </location>
</feature>
<dbReference type="RefSeq" id="XP_002541169.1">
    <property type="nucleotide sequence ID" value="XM_002541123.1"/>
</dbReference>
<dbReference type="EMBL" id="CH476615">
    <property type="protein sequence ID" value="EEP75836.1"/>
    <property type="molecule type" value="Genomic_DNA"/>
</dbReference>
<evidence type="ECO:0000256" key="1">
    <source>
        <dbReference type="SAM" id="MobiDB-lite"/>
    </source>
</evidence>
<accession>C4JDC3</accession>
<proteinExistence type="predicted"/>
<keyword evidence="3" id="KW-1185">Reference proteome</keyword>
<gene>
    <name evidence="2" type="ORF">UREG_00683</name>
</gene>
<name>C4JDC3_UNCRE</name>
<evidence type="ECO:0000313" key="3">
    <source>
        <dbReference type="Proteomes" id="UP000002058"/>
    </source>
</evidence>
<dbReference type="InParanoid" id="C4JDC3"/>
<reference evidence="3" key="1">
    <citation type="journal article" date="2009" name="Genome Res.">
        <title>Comparative genomic analyses of the human fungal pathogens Coccidioides and their relatives.</title>
        <authorList>
            <person name="Sharpton T.J."/>
            <person name="Stajich J.E."/>
            <person name="Rounsley S.D."/>
            <person name="Gardner M.J."/>
            <person name="Wortman J.R."/>
            <person name="Jordar V.S."/>
            <person name="Maiti R."/>
            <person name="Kodira C.D."/>
            <person name="Neafsey D.E."/>
            <person name="Zeng Q."/>
            <person name="Hung C.-Y."/>
            <person name="McMahan C."/>
            <person name="Muszewska A."/>
            <person name="Grynberg M."/>
            <person name="Mandel M.A."/>
            <person name="Kellner E.M."/>
            <person name="Barker B.M."/>
            <person name="Galgiani J.N."/>
            <person name="Orbach M.J."/>
            <person name="Kirkland T.N."/>
            <person name="Cole G.T."/>
            <person name="Henn M.R."/>
            <person name="Birren B.W."/>
            <person name="Taylor J.W."/>
        </authorList>
    </citation>
    <scope>NUCLEOTIDE SEQUENCE [LARGE SCALE GENOMIC DNA]</scope>
    <source>
        <strain evidence="3">UAMH 1704</strain>
    </source>
</reference>
<organism evidence="2 3">
    <name type="scientific">Uncinocarpus reesii (strain UAMH 1704)</name>
    <dbReference type="NCBI Taxonomy" id="336963"/>
    <lineage>
        <taxon>Eukaryota</taxon>
        <taxon>Fungi</taxon>
        <taxon>Dikarya</taxon>
        <taxon>Ascomycota</taxon>
        <taxon>Pezizomycotina</taxon>
        <taxon>Eurotiomycetes</taxon>
        <taxon>Eurotiomycetidae</taxon>
        <taxon>Onygenales</taxon>
        <taxon>Onygenaceae</taxon>
        <taxon>Uncinocarpus</taxon>
    </lineage>
</organism>
<dbReference type="OrthoDB" id="4369165at2759"/>
<dbReference type="GeneID" id="8438704"/>
<dbReference type="STRING" id="336963.C4JDC3"/>
<dbReference type="KEGG" id="ure:UREG_00683"/>